<dbReference type="InterPro" id="IPR029055">
    <property type="entry name" value="Ntn_hydrolases_N"/>
</dbReference>
<evidence type="ECO:0000259" key="8">
    <source>
        <dbReference type="PROSITE" id="PS51278"/>
    </source>
</evidence>
<dbReference type="InterPro" id="IPR014729">
    <property type="entry name" value="Rossmann-like_a/b/a_fold"/>
</dbReference>
<feature type="binding site" evidence="7">
    <location>
        <position position="325"/>
    </location>
    <ligand>
        <name>ATP</name>
        <dbReference type="ChEBI" id="CHEBI:30616"/>
    </ligand>
</feature>
<dbReference type="PANTHER" id="PTHR45937:SF1">
    <property type="entry name" value="ASPARAGINE SYNTHETASE DOMAIN-CONTAINING PROTEIN 1"/>
    <property type="match status" value="1"/>
</dbReference>
<dbReference type="InterPro" id="IPR001962">
    <property type="entry name" value="Asn_synthase"/>
</dbReference>
<dbReference type="GO" id="GO:0006529">
    <property type="term" value="P:asparagine biosynthetic process"/>
    <property type="evidence" value="ECO:0007669"/>
    <property type="project" value="UniProtKB-KW"/>
</dbReference>
<evidence type="ECO:0000256" key="3">
    <source>
        <dbReference type="ARBA" id="ARBA00022840"/>
    </source>
</evidence>
<dbReference type="PIRSF" id="PIRSF001589">
    <property type="entry name" value="Asn_synthetase_glu-h"/>
    <property type="match status" value="1"/>
</dbReference>
<dbReference type="InterPro" id="IPR017932">
    <property type="entry name" value="GATase_2_dom"/>
</dbReference>
<evidence type="ECO:0000256" key="7">
    <source>
        <dbReference type="PIRSR" id="PIRSR001589-2"/>
    </source>
</evidence>
<evidence type="ECO:0000313" key="9">
    <source>
        <dbReference type="EMBL" id="PWN33276.1"/>
    </source>
</evidence>
<dbReference type="SUPFAM" id="SSF52402">
    <property type="entry name" value="Adenine nucleotide alpha hydrolases-like"/>
    <property type="match status" value="1"/>
</dbReference>
<proteinExistence type="predicted"/>
<dbReference type="SUPFAM" id="SSF56235">
    <property type="entry name" value="N-terminal nucleophile aminohydrolases (Ntn hydrolases)"/>
    <property type="match status" value="1"/>
</dbReference>
<sequence>MCGILLHATTTQNAEKVKNGLSLDEQSDHESPKPIWWDETAQVIKNRGPDACQESIHLASEGIQIRLCASVLALRGDQVVSQPLWTDDGRYMFLWNGEVFHSTLPDFDLDKHDGVQILECIQDLVRKGKVLATAFASVLGSIEGPYAAVLIDTTTGSMCFARDPIGRRSLLMIRSDNEIVLASAASRSLLTMYPGLTELDCSSIWQVRPDTKFVPQPVPRMLTGGEGTILRELRIKAPDGALEEVSLDDVVDRFGKVLSESVRQRVQHLRYHGSSSVAQIAVLFSGGLDCCTIALLAHQHLPEHQPIDLLNVAFQNPRVLAAGGVRTPYDVPDRVTGKQSFQELQRVAPTRHWRFVEVDVPFEEYVLSRNTIETLMTPCTSVMDLSIASALYFASRAKSETYHSTAKVLLSGLGADELLGGYSRHRQAWERGGVDKLVQELQMDLSRLPTRNLGRDDRIISQNGKESRYPFLDCEVIRFLADLPVQDKMDFSHEPGKGDKMILRQLANRLGLHQTSLLTKRAIQFGARSAKMEVGDGRIKGHEKLTR</sequence>
<dbReference type="PROSITE" id="PS51278">
    <property type="entry name" value="GATASE_TYPE_2"/>
    <property type="match status" value="1"/>
</dbReference>
<dbReference type="Gene3D" id="3.40.50.620">
    <property type="entry name" value="HUPs"/>
    <property type="match status" value="1"/>
</dbReference>
<dbReference type="OrthoDB" id="10252281at2759"/>
<dbReference type="GO" id="GO:0004066">
    <property type="term" value="F:asparagine synthase (glutamine-hydrolyzing) activity"/>
    <property type="evidence" value="ECO:0007669"/>
    <property type="project" value="InterPro"/>
</dbReference>
<feature type="binding site" evidence="7">
    <location>
        <position position="283"/>
    </location>
    <ligand>
        <name>ATP</name>
        <dbReference type="ChEBI" id="CHEBI:30616"/>
    </ligand>
</feature>
<protein>
    <recommendedName>
        <fullName evidence="8">Glutamine amidotransferase type-2 domain-containing protein</fullName>
    </recommendedName>
</protein>
<dbReference type="Gene3D" id="3.60.20.10">
    <property type="entry name" value="Glutamine Phosphoribosylpyrophosphate, subunit 1, domain 1"/>
    <property type="match status" value="1"/>
</dbReference>
<dbReference type="Proteomes" id="UP000245771">
    <property type="component" value="Unassembled WGS sequence"/>
</dbReference>
<evidence type="ECO:0000256" key="4">
    <source>
        <dbReference type="ARBA" id="ARBA00022888"/>
    </source>
</evidence>
<dbReference type="Pfam" id="PF00733">
    <property type="entry name" value="Asn_synthase"/>
    <property type="match status" value="2"/>
</dbReference>
<keyword evidence="3 6" id="KW-0067">ATP-binding</keyword>
<accession>A0A316V6X2</accession>
<dbReference type="InParanoid" id="A0A316V6X2"/>
<feature type="domain" description="Glutamine amidotransferase type-2" evidence="8">
    <location>
        <begin position="2"/>
        <end position="210"/>
    </location>
</feature>
<evidence type="ECO:0000256" key="6">
    <source>
        <dbReference type="PIRNR" id="PIRNR001589"/>
    </source>
</evidence>
<evidence type="ECO:0000256" key="1">
    <source>
        <dbReference type="ARBA" id="ARBA00022605"/>
    </source>
</evidence>
<evidence type="ECO:0000256" key="2">
    <source>
        <dbReference type="ARBA" id="ARBA00022741"/>
    </source>
</evidence>
<dbReference type="PANTHER" id="PTHR45937">
    <property type="entry name" value="ASPARAGINE SYNTHETASE DOMAIN-CONTAINING PROTEIN 1"/>
    <property type="match status" value="1"/>
</dbReference>
<dbReference type="InterPro" id="IPR051857">
    <property type="entry name" value="Asn_synthetase_domain"/>
</dbReference>
<name>A0A316V6X2_9BASI</name>
<dbReference type="RefSeq" id="XP_025353578.1">
    <property type="nucleotide sequence ID" value="XM_025502549.1"/>
</dbReference>
<feature type="binding site" evidence="7">
    <location>
        <begin position="411"/>
        <end position="412"/>
    </location>
    <ligand>
        <name>ATP</name>
        <dbReference type="ChEBI" id="CHEBI:30616"/>
    </ligand>
</feature>
<dbReference type="Pfam" id="PF13537">
    <property type="entry name" value="GATase_7"/>
    <property type="match status" value="1"/>
</dbReference>
<organism evidence="9 10">
    <name type="scientific">Meira miltonrushii</name>
    <dbReference type="NCBI Taxonomy" id="1280837"/>
    <lineage>
        <taxon>Eukaryota</taxon>
        <taxon>Fungi</taxon>
        <taxon>Dikarya</taxon>
        <taxon>Basidiomycota</taxon>
        <taxon>Ustilaginomycotina</taxon>
        <taxon>Exobasidiomycetes</taxon>
        <taxon>Exobasidiales</taxon>
        <taxon>Brachybasidiaceae</taxon>
        <taxon>Meira</taxon>
    </lineage>
</organism>
<reference evidence="9 10" key="1">
    <citation type="journal article" date="2018" name="Mol. Biol. Evol.">
        <title>Broad Genomic Sampling Reveals a Smut Pathogenic Ancestry of the Fungal Clade Ustilaginomycotina.</title>
        <authorList>
            <person name="Kijpornyongpan T."/>
            <person name="Mondo S.J."/>
            <person name="Barry K."/>
            <person name="Sandor L."/>
            <person name="Lee J."/>
            <person name="Lipzen A."/>
            <person name="Pangilinan J."/>
            <person name="LaButti K."/>
            <person name="Hainaut M."/>
            <person name="Henrissat B."/>
            <person name="Grigoriev I.V."/>
            <person name="Spatafora J.W."/>
            <person name="Aime M.C."/>
        </authorList>
    </citation>
    <scope>NUCLEOTIDE SEQUENCE [LARGE SCALE GENOMIC DNA]</scope>
    <source>
        <strain evidence="9 10">MCA 3882</strain>
    </source>
</reference>
<dbReference type="GO" id="GO:0005524">
    <property type="term" value="F:ATP binding"/>
    <property type="evidence" value="ECO:0007669"/>
    <property type="project" value="UniProtKB-KW"/>
</dbReference>
<dbReference type="InterPro" id="IPR006426">
    <property type="entry name" value="Asn_synth_AEB"/>
</dbReference>
<dbReference type="AlphaFoldDB" id="A0A316V6X2"/>
<dbReference type="EMBL" id="KZ819604">
    <property type="protein sequence ID" value="PWN33276.1"/>
    <property type="molecule type" value="Genomic_DNA"/>
</dbReference>
<gene>
    <name evidence="9" type="ORF">FA14DRAFT_60069</name>
</gene>
<keyword evidence="5" id="KW-0315">Glutamine amidotransferase</keyword>
<keyword evidence="4" id="KW-0061">Asparagine biosynthesis</keyword>
<dbReference type="CDD" id="cd01991">
    <property type="entry name" value="Asn_synthase_B_C"/>
    <property type="match status" value="1"/>
</dbReference>
<evidence type="ECO:0000256" key="5">
    <source>
        <dbReference type="ARBA" id="ARBA00022962"/>
    </source>
</evidence>
<evidence type="ECO:0000313" key="10">
    <source>
        <dbReference type="Proteomes" id="UP000245771"/>
    </source>
</evidence>
<keyword evidence="2 6" id="KW-0547">Nucleotide-binding</keyword>
<keyword evidence="1" id="KW-0028">Amino-acid biosynthesis</keyword>
<dbReference type="STRING" id="1280837.A0A316V6X2"/>
<dbReference type="GeneID" id="37024330"/>
<keyword evidence="10" id="KW-1185">Reference proteome</keyword>
<dbReference type="FunCoup" id="A0A316V6X2">
    <property type="interactions" value="316"/>
</dbReference>